<protein>
    <submittedName>
        <fullName evidence="5">Lrp/AsnC family transcriptional regulator</fullName>
    </submittedName>
</protein>
<evidence type="ECO:0000313" key="5">
    <source>
        <dbReference type="EMBL" id="MFD1383022.1"/>
    </source>
</evidence>
<sequence length="154" mass="17822">MTELDRIDRNILTLLQADCSVTNVQLSEQVGLSPPACLKRVKRLTEEGYITRQVALVAPQKLGSMLHMVVEVFMERDHKQLFQDFAKKVQATPEVKQSYQVTGEVDFVLIVMVKDMEAYETLCDRLLYSHPNVRKFRTLISMKRDKFETSVEVR</sequence>
<gene>
    <name evidence="5" type="ORF">ACFQ45_06575</name>
</gene>
<dbReference type="InterPro" id="IPR000485">
    <property type="entry name" value="AsnC-type_HTH_dom"/>
</dbReference>
<dbReference type="SMART" id="SM00344">
    <property type="entry name" value="HTH_ASNC"/>
    <property type="match status" value="1"/>
</dbReference>
<dbReference type="Gene3D" id="1.10.10.10">
    <property type="entry name" value="Winged helix-like DNA-binding domain superfamily/Winged helix DNA-binding domain"/>
    <property type="match status" value="1"/>
</dbReference>
<dbReference type="SUPFAM" id="SSF54909">
    <property type="entry name" value="Dimeric alpha+beta barrel"/>
    <property type="match status" value="1"/>
</dbReference>
<dbReference type="InterPro" id="IPR019885">
    <property type="entry name" value="Tscrpt_reg_HTH_AsnC-type_CS"/>
</dbReference>
<accession>A0ABW4AZA4</accession>
<dbReference type="CDD" id="cd00090">
    <property type="entry name" value="HTH_ARSR"/>
    <property type="match status" value="1"/>
</dbReference>
<reference evidence="6" key="1">
    <citation type="journal article" date="2019" name="Int. J. Syst. Evol. Microbiol.">
        <title>The Global Catalogue of Microorganisms (GCM) 10K type strain sequencing project: providing services to taxonomists for standard genome sequencing and annotation.</title>
        <authorList>
            <consortium name="The Broad Institute Genomics Platform"/>
            <consortium name="The Broad Institute Genome Sequencing Center for Infectious Disease"/>
            <person name="Wu L."/>
            <person name="Ma J."/>
        </authorList>
    </citation>
    <scope>NUCLEOTIDE SEQUENCE [LARGE SCALE GENOMIC DNA]</scope>
    <source>
        <strain evidence="6">JCM 30774</strain>
    </source>
</reference>
<dbReference type="InterPro" id="IPR036388">
    <property type="entry name" value="WH-like_DNA-bd_sf"/>
</dbReference>
<evidence type="ECO:0000256" key="2">
    <source>
        <dbReference type="ARBA" id="ARBA00023125"/>
    </source>
</evidence>
<dbReference type="Proteomes" id="UP001597059">
    <property type="component" value="Unassembled WGS sequence"/>
</dbReference>
<dbReference type="InterPro" id="IPR036390">
    <property type="entry name" value="WH_DNA-bd_sf"/>
</dbReference>
<comment type="caution">
    <text evidence="5">The sequence shown here is derived from an EMBL/GenBank/DDBJ whole genome shotgun (WGS) entry which is preliminary data.</text>
</comment>
<dbReference type="InterPro" id="IPR011008">
    <property type="entry name" value="Dimeric_a/b-barrel"/>
</dbReference>
<organism evidence="5 6">
    <name type="scientific">Rhodanobacter aciditrophus</name>
    <dbReference type="NCBI Taxonomy" id="1623218"/>
    <lineage>
        <taxon>Bacteria</taxon>
        <taxon>Pseudomonadati</taxon>
        <taxon>Pseudomonadota</taxon>
        <taxon>Gammaproteobacteria</taxon>
        <taxon>Lysobacterales</taxon>
        <taxon>Rhodanobacteraceae</taxon>
        <taxon>Rhodanobacter</taxon>
    </lineage>
</organism>
<dbReference type="Pfam" id="PF01037">
    <property type="entry name" value="AsnC_trans_reg"/>
    <property type="match status" value="1"/>
</dbReference>
<keyword evidence="6" id="KW-1185">Reference proteome</keyword>
<evidence type="ECO:0000256" key="1">
    <source>
        <dbReference type="ARBA" id="ARBA00023015"/>
    </source>
</evidence>
<feature type="domain" description="HTH asnC-type" evidence="4">
    <location>
        <begin position="4"/>
        <end position="65"/>
    </location>
</feature>
<dbReference type="RefSeq" id="WP_377366199.1">
    <property type="nucleotide sequence ID" value="NZ_JBHTMN010000007.1"/>
</dbReference>
<keyword evidence="1" id="KW-0805">Transcription regulation</keyword>
<dbReference type="PRINTS" id="PR00033">
    <property type="entry name" value="HTHASNC"/>
</dbReference>
<name>A0ABW4AZA4_9GAMM</name>
<dbReference type="EMBL" id="JBHTMN010000007">
    <property type="protein sequence ID" value="MFD1383022.1"/>
    <property type="molecule type" value="Genomic_DNA"/>
</dbReference>
<dbReference type="InterPro" id="IPR011991">
    <property type="entry name" value="ArsR-like_HTH"/>
</dbReference>
<evidence type="ECO:0000256" key="3">
    <source>
        <dbReference type="ARBA" id="ARBA00023163"/>
    </source>
</evidence>
<keyword evidence="2" id="KW-0238">DNA-binding</keyword>
<dbReference type="SUPFAM" id="SSF46785">
    <property type="entry name" value="Winged helix' DNA-binding domain"/>
    <property type="match status" value="1"/>
</dbReference>
<keyword evidence="3" id="KW-0804">Transcription</keyword>
<dbReference type="PROSITE" id="PS00519">
    <property type="entry name" value="HTH_ASNC_1"/>
    <property type="match status" value="1"/>
</dbReference>
<dbReference type="PROSITE" id="PS50956">
    <property type="entry name" value="HTH_ASNC_2"/>
    <property type="match status" value="1"/>
</dbReference>
<dbReference type="Gene3D" id="3.30.70.920">
    <property type="match status" value="1"/>
</dbReference>
<evidence type="ECO:0000313" key="6">
    <source>
        <dbReference type="Proteomes" id="UP001597059"/>
    </source>
</evidence>
<dbReference type="InterPro" id="IPR019888">
    <property type="entry name" value="Tscrpt_reg_AsnC-like"/>
</dbReference>
<proteinExistence type="predicted"/>
<dbReference type="PANTHER" id="PTHR30154">
    <property type="entry name" value="LEUCINE-RESPONSIVE REGULATORY PROTEIN"/>
    <property type="match status" value="1"/>
</dbReference>
<evidence type="ECO:0000259" key="4">
    <source>
        <dbReference type="PROSITE" id="PS50956"/>
    </source>
</evidence>
<dbReference type="PANTHER" id="PTHR30154:SF34">
    <property type="entry name" value="TRANSCRIPTIONAL REGULATOR AZLB"/>
    <property type="match status" value="1"/>
</dbReference>
<dbReference type="Pfam" id="PF13412">
    <property type="entry name" value="HTH_24"/>
    <property type="match status" value="1"/>
</dbReference>
<dbReference type="InterPro" id="IPR019887">
    <property type="entry name" value="Tscrpt_reg_AsnC/Lrp_C"/>
</dbReference>